<dbReference type="InterPro" id="IPR036390">
    <property type="entry name" value="WH_DNA-bd_sf"/>
</dbReference>
<evidence type="ECO:0000313" key="2">
    <source>
        <dbReference type="Proteomes" id="UP000011513"/>
    </source>
</evidence>
<dbReference type="PATRIC" id="fig|1227487.5.peg.3347"/>
<reference evidence="1 2" key="1">
    <citation type="journal article" date="2014" name="PLoS Genet.">
        <title>Phylogenetically driven sequencing of extremely halophilic archaea reveals strategies for static and dynamic osmo-response.</title>
        <authorList>
            <person name="Becker E.A."/>
            <person name="Seitzer P.M."/>
            <person name="Tritt A."/>
            <person name="Larsen D."/>
            <person name="Krusor M."/>
            <person name="Yao A.I."/>
            <person name="Wu D."/>
            <person name="Madern D."/>
            <person name="Eisen J.A."/>
            <person name="Darling A.E."/>
            <person name="Facciotti M.T."/>
        </authorList>
    </citation>
    <scope>NUCLEOTIDE SEQUENCE [LARGE SCALE GENOMIC DNA]</scope>
    <source>
        <strain evidence="1 2">JCM 14848</strain>
    </source>
</reference>
<dbReference type="InterPro" id="IPR011991">
    <property type="entry name" value="ArsR-like_HTH"/>
</dbReference>
<dbReference type="InParanoid" id="M0CX93"/>
<dbReference type="CDD" id="cd00090">
    <property type="entry name" value="HTH_ARSR"/>
    <property type="match status" value="1"/>
</dbReference>
<dbReference type="InterPro" id="IPR036388">
    <property type="entry name" value="WH-like_DNA-bd_sf"/>
</dbReference>
<name>M0CX93_HALPD</name>
<gene>
    <name evidence="1" type="ORF">C474_16869</name>
</gene>
<keyword evidence="2" id="KW-1185">Reference proteome</keyword>
<comment type="caution">
    <text evidence="1">The sequence shown here is derived from an EMBL/GenBank/DDBJ whole genome shotgun (WGS) entry which is preliminary data.</text>
</comment>
<dbReference type="SUPFAM" id="SSF46785">
    <property type="entry name" value="Winged helix' DNA-binding domain"/>
    <property type="match status" value="1"/>
</dbReference>
<proteinExistence type="predicted"/>
<dbReference type="eggNOG" id="arCOG01868">
    <property type="taxonomic scope" value="Archaea"/>
</dbReference>
<evidence type="ECO:0000313" key="1">
    <source>
        <dbReference type="EMBL" id="ELZ27042.1"/>
    </source>
</evidence>
<dbReference type="AlphaFoldDB" id="M0CX93"/>
<organism evidence="1 2">
    <name type="scientific">Halogeometricum pallidum JCM 14848</name>
    <dbReference type="NCBI Taxonomy" id="1227487"/>
    <lineage>
        <taxon>Archaea</taxon>
        <taxon>Methanobacteriati</taxon>
        <taxon>Methanobacteriota</taxon>
        <taxon>Stenosarchaea group</taxon>
        <taxon>Halobacteria</taxon>
        <taxon>Halobacteriales</taxon>
        <taxon>Haloferacaceae</taxon>
        <taxon>Halogeometricum</taxon>
    </lineage>
</organism>
<dbReference type="Proteomes" id="UP000011513">
    <property type="component" value="Unassembled WGS sequence"/>
</dbReference>
<dbReference type="Gene3D" id="1.10.10.10">
    <property type="entry name" value="Winged helix-like DNA-binding domain superfamily/Winged helix DNA-binding domain"/>
    <property type="match status" value="1"/>
</dbReference>
<sequence>MVKQSDIVVPLTMSALEHRHDRHDDELDPIEAMSALDTTTRKNIVGVIVGHPTSTPSKKELAYYLPDTPDSTISSNLSILEEAGIIESASHERADLEKGEPYRFFQLTDAARDLFDRNGLFEEAAYKNLIEQTEKTDDIEAAEGAPRPVFT</sequence>
<dbReference type="EMBL" id="AOIV01000041">
    <property type="protein sequence ID" value="ELZ27042.1"/>
    <property type="molecule type" value="Genomic_DNA"/>
</dbReference>
<protein>
    <submittedName>
        <fullName evidence="1">Uncharacterized protein</fullName>
    </submittedName>
</protein>
<accession>M0CX93</accession>